<name>K2F6S2_9BACT</name>
<proteinExistence type="predicted"/>
<organism evidence="2">
    <name type="scientific">uncultured bacterium</name>
    <name type="common">gcode 4</name>
    <dbReference type="NCBI Taxonomy" id="1234023"/>
    <lineage>
        <taxon>Bacteria</taxon>
        <taxon>environmental samples</taxon>
    </lineage>
</organism>
<comment type="caution">
    <text evidence="2">The sequence shown here is derived from an EMBL/GenBank/DDBJ whole genome shotgun (WGS) entry which is preliminary data.</text>
</comment>
<gene>
    <name evidence="2" type="ORF">ACD_4C00142G0005</name>
</gene>
<keyword evidence="1" id="KW-1133">Transmembrane helix</keyword>
<accession>K2F6S2</accession>
<feature type="transmembrane region" description="Helical" evidence="1">
    <location>
        <begin position="21"/>
        <end position="51"/>
    </location>
</feature>
<keyword evidence="1" id="KW-0472">Membrane</keyword>
<protein>
    <submittedName>
        <fullName evidence="2">Uncharacterized protein</fullName>
    </submittedName>
</protein>
<dbReference type="AlphaFoldDB" id="K2F6S2"/>
<dbReference type="EMBL" id="AMFJ01000658">
    <property type="protein sequence ID" value="EKE26801.1"/>
    <property type="molecule type" value="Genomic_DNA"/>
</dbReference>
<evidence type="ECO:0000313" key="2">
    <source>
        <dbReference type="EMBL" id="EKE26801.1"/>
    </source>
</evidence>
<reference evidence="2" key="1">
    <citation type="journal article" date="2012" name="Science">
        <title>Fermentation, hydrogen, and sulfur metabolism in multiple uncultivated bacterial phyla.</title>
        <authorList>
            <person name="Wrighton K.C."/>
            <person name="Thomas B.C."/>
            <person name="Sharon I."/>
            <person name="Miller C.S."/>
            <person name="Castelle C.J."/>
            <person name="VerBerkmoes N.C."/>
            <person name="Wilkins M.J."/>
            <person name="Hettich R.L."/>
            <person name="Lipton M.S."/>
            <person name="Williams K.H."/>
            <person name="Long P.E."/>
            <person name="Banfield J.F."/>
        </authorList>
    </citation>
    <scope>NUCLEOTIDE SEQUENCE [LARGE SCALE GENOMIC DNA]</scope>
</reference>
<keyword evidence="1" id="KW-0812">Transmembrane</keyword>
<evidence type="ECO:0000256" key="1">
    <source>
        <dbReference type="SAM" id="Phobius"/>
    </source>
</evidence>
<sequence>MFSWNFQSKKDKSSSWYTIAIIIWLALIIWWFIMGLYIMSIVIFIFAWVYILIENNSPEIIDIEINENWINVWETFYDFPKIETFSIIYNKNIPAFLRLKLRTRWFKILDIPFDKSLNVASLRAFLLDYLNEDEKWEINTMDRLIDYLKL</sequence>